<evidence type="ECO:0000313" key="2">
    <source>
        <dbReference type="Proteomes" id="UP000267096"/>
    </source>
</evidence>
<dbReference type="WBParaSite" id="ASIM_0000021301-mRNA-1">
    <property type="protein sequence ID" value="ASIM_0000021301-mRNA-1"/>
    <property type="gene ID" value="ASIM_0000021301"/>
</dbReference>
<organism evidence="3">
    <name type="scientific">Anisakis simplex</name>
    <name type="common">Herring worm</name>
    <dbReference type="NCBI Taxonomy" id="6269"/>
    <lineage>
        <taxon>Eukaryota</taxon>
        <taxon>Metazoa</taxon>
        <taxon>Ecdysozoa</taxon>
        <taxon>Nematoda</taxon>
        <taxon>Chromadorea</taxon>
        <taxon>Rhabditida</taxon>
        <taxon>Spirurina</taxon>
        <taxon>Ascaridomorpha</taxon>
        <taxon>Ascaridoidea</taxon>
        <taxon>Anisakidae</taxon>
        <taxon>Anisakis</taxon>
        <taxon>Anisakis simplex complex</taxon>
    </lineage>
</organism>
<reference evidence="3" key="1">
    <citation type="submission" date="2017-02" db="UniProtKB">
        <authorList>
            <consortium name="WormBaseParasite"/>
        </authorList>
    </citation>
    <scope>IDENTIFICATION</scope>
</reference>
<dbReference type="Proteomes" id="UP000267096">
    <property type="component" value="Unassembled WGS sequence"/>
</dbReference>
<name>A0A0M3IY95_ANISI</name>
<accession>A0A0M3IY95</accession>
<protein>
    <submittedName>
        <fullName evidence="1 3">Uncharacterized protein</fullName>
    </submittedName>
</protein>
<reference evidence="1 2" key="2">
    <citation type="submission" date="2018-11" db="EMBL/GenBank/DDBJ databases">
        <authorList>
            <consortium name="Pathogen Informatics"/>
        </authorList>
    </citation>
    <scope>NUCLEOTIDE SEQUENCE [LARGE SCALE GENOMIC DNA]</scope>
</reference>
<proteinExistence type="predicted"/>
<evidence type="ECO:0000313" key="1">
    <source>
        <dbReference type="EMBL" id="VDK17397.1"/>
    </source>
</evidence>
<dbReference type="EMBL" id="UYRR01000040">
    <property type="protein sequence ID" value="VDK17397.1"/>
    <property type="molecule type" value="Genomic_DNA"/>
</dbReference>
<keyword evidence="2" id="KW-1185">Reference proteome</keyword>
<evidence type="ECO:0000313" key="3">
    <source>
        <dbReference type="WBParaSite" id="ASIM_0000021301-mRNA-1"/>
    </source>
</evidence>
<gene>
    <name evidence="1" type="ORF">ASIM_LOCUS128</name>
</gene>
<dbReference type="AlphaFoldDB" id="A0A0M3IY95"/>
<sequence>MSHRQTLHSGLPHVNRWYCIGLPWLSSILSPFECLTIGKQIGVSWTSPYIIDTLRSLIRQLSDLRGMQTPTKANELM</sequence>